<name>A0A8X6QLJ9_NEPPI</name>
<dbReference type="AlphaFoldDB" id="A0A8X6QLJ9"/>
<sequence length="224" mass="26995">MSLRDIFSRPSNNSELSKNRQINYLKFLRQLDDSDFQPEGPELVKDFVPVIFERQNKFIIPYSFLNRNIFKFVKNVVLRYNRVLSEIIIEGIWVPEGYRFTTFKFECVDEIELLDEWESLCKFRHRDLRNTKSLFEFIYPPDISCYNELFNIKYYECISDKPKHLWTGHIRELMDSLKNLEITFRLSDMRLISIKNISHFNNVMKCFYGFGNSKRKLSQLLLPL</sequence>
<accession>A0A8X6QLJ9</accession>
<reference evidence="1" key="1">
    <citation type="submission" date="2020-08" db="EMBL/GenBank/DDBJ databases">
        <title>Multicomponent nature underlies the extraordinary mechanical properties of spider dragline silk.</title>
        <authorList>
            <person name="Kono N."/>
            <person name="Nakamura H."/>
            <person name="Mori M."/>
            <person name="Yoshida Y."/>
            <person name="Ohtoshi R."/>
            <person name="Malay A.D."/>
            <person name="Moran D.A.P."/>
            <person name="Tomita M."/>
            <person name="Numata K."/>
            <person name="Arakawa K."/>
        </authorList>
    </citation>
    <scope>NUCLEOTIDE SEQUENCE</scope>
</reference>
<comment type="caution">
    <text evidence="1">The sequence shown here is derived from an EMBL/GenBank/DDBJ whole genome shotgun (WGS) entry which is preliminary data.</text>
</comment>
<proteinExistence type="predicted"/>
<dbReference type="Proteomes" id="UP000887013">
    <property type="component" value="Unassembled WGS sequence"/>
</dbReference>
<gene>
    <name evidence="1" type="ORF">NPIL_258951</name>
</gene>
<organism evidence="1 2">
    <name type="scientific">Nephila pilipes</name>
    <name type="common">Giant wood spider</name>
    <name type="synonym">Nephila maculata</name>
    <dbReference type="NCBI Taxonomy" id="299642"/>
    <lineage>
        <taxon>Eukaryota</taxon>
        <taxon>Metazoa</taxon>
        <taxon>Ecdysozoa</taxon>
        <taxon>Arthropoda</taxon>
        <taxon>Chelicerata</taxon>
        <taxon>Arachnida</taxon>
        <taxon>Araneae</taxon>
        <taxon>Araneomorphae</taxon>
        <taxon>Entelegynae</taxon>
        <taxon>Araneoidea</taxon>
        <taxon>Nephilidae</taxon>
        <taxon>Nephila</taxon>
    </lineage>
</organism>
<protein>
    <submittedName>
        <fullName evidence="1">Uncharacterized protein</fullName>
    </submittedName>
</protein>
<evidence type="ECO:0000313" key="2">
    <source>
        <dbReference type="Proteomes" id="UP000887013"/>
    </source>
</evidence>
<dbReference type="EMBL" id="BMAW01081651">
    <property type="protein sequence ID" value="GFU25483.1"/>
    <property type="molecule type" value="Genomic_DNA"/>
</dbReference>
<keyword evidence="2" id="KW-1185">Reference proteome</keyword>
<evidence type="ECO:0000313" key="1">
    <source>
        <dbReference type="EMBL" id="GFU25483.1"/>
    </source>
</evidence>